<name>A0AAN6JMR9_9BASI</name>
<proteinExistence type="predicted"/>
<organism evidence="2 3">
    <name type="scientific">Tilletia horrida</name>
    <dbReference type="NCBI Taxonomy" id="155126"/>
    <lineage>
        <taxon>Eukaryota</taxon>
        <taxon>Fungi</taxon>
        <taxon>Dikarya</taxon>
        <taxon>Basidiomycota</taxon>
        <taxon>Ustilaginomycotina</taxon>
        <taxon>Exobasidiomycetes</taxon>
        <taxon>Tilletiales</taxon>
        <taxon>Tilletiaceae</taxon>
        <taxon>Tilletia</taxon>
    </lineage>
</organism>
<evidence type="ECO:0000256" key="1">
    <source>
        <dbReference type="SAM" id="MobiDB-lite"/>
    </source>
</evidence>
<accession>A0AAN6JMR9</accession>
<evidence type="ECO:0000313" key="3">
    <source>
        <dbReference type="Proteomes" id="UP001176521"/>
    </source>
</evidence>
<evidence type="ECO:0000313" key="2">
    <source>
        <dbReference type="EMBL" id="KAK0520449.1"/>
    </source>
</evidence>
<gene>
    <name evidence="2" type="ORF">OC842_007098</name>
</gene>
<reference evidence="2" key="1">
    <citation type="journal article" date="2023" name="PhytoFront">
        <title>Draft Genome Resources of Seven Strains of Tilletia horrida, Causal Agent of Kernel Smut of Rice.</title>
        <authorList>
            <person name="Khanal S."/>
            <person name="Antony Babu S."/>
            <person name="Zhou X.G."/>
        </authorList>
    </citation>
    <scope>NUCLEOTIDE SEQUENCE</scope>
    <source>
        <strain evidence="2">TX3</strain>
    </source>
</reference>
<feature type="compositionally biased region" description="Acidic residues" evidence="1">
    <location>
        <begin position="37"/>
        <end position="46"/>
    </location>
</feature>
<comment type="caution">
    <text evidence="2">The sequence shown here is derived from an EMBL/GenBank/DDBJ whole genome shotgun (WGS) entry which is preliminary data.</text>
</comment>
<keyword evidence="3" id="KW-1185">Reference proteome</keyword>
<dbReference type="AlphaFoldDB" id="A0AAN6JMR9"/>
<sequence>MGGEPRAPAVDMEAVFVRGMRDADPGGWGAPANEDGGVGEDDELEKEEGAGAVDVGPMGLRRAAMKAVPVPVPVPWGDGSAGDVVALSARGAADTLPPVSPSAGEGEGEGEGECEAGDAGKLLLLIVRLSLHAMLTA</sequence>
<protein>
    <submittedName>
        <fullName evidence="2">Uncharacterized protein</fullName>
    </submittedName>
</protein>
<dbReference type="EMBL" id="JAPDMQ010000795">
    <property type="protein sequence ID" value="KAK0520449.1"/>
    <property type="molecule type" value="Genomic_DNA"/>
</dbReference>
<feature type="region of interest" description="Disordered" evidence="1">
    <location>
        <begin position="21"/>
        <end position="50"/>
    </location>
</feature>
<feature type="region of interest" description="Disordered" evidence="1">
    <location>
        <begin position="92"/>
        <end position="114"/>
    </location>
</feature>
<dbReference type="Proteomes" id="UP001176521">
    <property type="component" value="Unassembled WGS sequence"/>
</dbReference>